<feature type="transmembrane region" description="Helical" evidence="1">
    <location>
        <begin position="370"/>
        <end position="398"/>
    </location>
</feature>
<feature type="transmembrane region" description="Helical" evidence="1">
    <location>
        <begin position="337"/>
        <end position="358"/>
    </location>
</feature>
<dbReference type="GO" id="GO:0015813">
    <property type="term" value="P:L-glutamate transmembrane transport"/>
    <property type="evidence" value="ECO:0007669"/>
    <property type="project" value="UniProtKB-UniRule"/>
</dbReference>
<dbReference type="RefSeq" id="WP_132241985.1">
    <property type="nucleotide sequence ID" value="NZ_SLWV01000001.1"/>
</dbReference>
<dbReference type="Pfam" id="PF03616">
    <property type="entry name" value="Glt_symporter"/>
    <property type="match status" value="1"/>
</dbReference>
<feature type="transmembrane region" description="Helical" evidence="1">
    <location>
        <begin position="65"/>
        <end position="85"/>
    </location>
</feature>
<feature type="transmembrane region" description="Helical" evidence="1">
    <location>
        <begin position="304"/>
        <end position="325"/>
    </location>
</feature>
<comment type="function">
    <text evidence="1">Catalyzes the sodium-dependent transport of glutamate.</text>
</comment>
<feature type="transmembrane region" description="Helical" evidence="1">
    <location>
        <begin position="246"/>
        <end position="266"/>
    </location>
</feature>
<keyword evidence="1" id="KW-0769">Symport</keyword>
<keyword evidence="1" id="KW-1003">Cell membrane</keyword>
<keyword evidence="1" id="KW-0739">Sodium transport</keyword>
<keyword evidence="1" id="KW-1133">Transmembrane helix</keyword>
<dbReference type="InterPro" id="IPR004445">
    <property type="entry name" value="GltS"/>
</dbReference>
<proteinExistence type="inferred from homology"/>
<keyword evidence="1" id="KW-0029">Amino-acid transport</keyword>
<reference evidence="3 4" key="1">
    <citation type="submission" date="2019-03" db="EMBL/GenBank/DDBJ databases">
        <title>Genomic Encyclopedia of Type Strains, Phase IV (KMG-IV): sequencing the most valuable type-strain genomes for metagenomic binning, comparative biology and taxonomic classification.</title>
        <authorList>
            <person name="Goeker M."/>
        </authorList>
    </citation>
    <scope>NUCLEOTIDE SEQUENCE [LARGE SCALE GENOMIC DNA]</scope>
    <source>
        <strain evidence="3 4">DSM 102940</strain>
    </source>
</reference>
<dbReference type="Proteomes" id="UP000294919">
    <property type="component" value="Unassembled WGS sequence"/>
</dbReference>
<keyword evidence="1" id="KW-0812">Transmembrane</keyword>
<feature type="transmembrane region" description="Helical" evidence="1">
    <location>
        <begin position="218"/>
        <end position="240"/>
    </location>
</feature>
<gene>
    <name evidence="3" type="ORF">EV214_101319</name>
</gene>
<accession>A0A4V2SCP4</accession>
<dbReference type="GO" id="GO:0015501">
    <property type="term" value="F:glutamate:sodium symporter activity"/>
    <property type="evidence" value="ECO:0007669"/>
    <property type="project" value="UniProtKB-UniRule"/>
</dbReference>
<feature type="transmembrane region" description="Helical" evidence="1">
    <location>
        <begin position="278"/>
        <end position="298"/>
    </location>
</feature>
<evidence type="ECO:0000256" key="1">
    <source>
        <dbReference type="HAMAP-Rule" id="MF_02062"/>
    </source>
</evidence>
<keyword evidence="1" id="KW-0915">Sodium</keyword>
<comment type="similarity">
    <text evidence="1">Belongs to the glutamate:Na(+) symporter (ESS) (TC 2.A.27) family.</text>
</comment>
<sequence length="399" mass="42084">MILELDMIQAVALAVVVLLVGKFIRKKVDFLERFCIPSPVIGGVIFAVLALILKQTGTMIFEMDMTLKGVLMTAFFTTVGFTASLKLLKKGGLQVGLFLGIAVVLVALQNVLGVSLAKVFNLDTLIGLSTGSTPMTGGHGTSGAFGPLFEEAGAVGATTVAMASATFGLITGSMLGGPIAKRLIDKHNLLAKSSKSEVTQESAQLEQKESKELIPNNFASAAFQIIIAMGLGTIISSLLQKAGWTLPSYIGAMFAAAIMRNISDVTNAYETPNTEIDLLGNISLSLFLSMALMGLKLWQLADLAIPMLVMLIAQTVLMAVFAYFVTFNIMGRDYQAAVLAGGHCGFGMGATPNAIANMEAISSNFGPAPAAFFIIPLVGSLFIDFCNAGIITTFMNIFH</sequence>
<comment type="subcellular location">
    <subcellularLocation>
        <location evidence="1">Cell membrane</location>
        <topology evidence="1">Multi-pass membrane protein</topology>
    </subcellularLocation>
</comment>
<name>A0A4V2SCP4_9FIRM</name>
<feature type="transmembrane region" description="Helical" evidence="1">
    <location>
        <begin position="97"/>
        <end position="120"/>
    </location>
</feature>
<protein>
    <recommendedName>
        <fullName evidence="1 2">Sodium/glutamate symporter</fullName>
    </recommendedName>
</protein>
<evidence type="ECO:0000256" key="2">
    <source>
        <dbReference type="NCBIfam" id="TIGR00210"/>
    </source>
</evidence>
<dbReference type="PANTHER" id="PTHR36178:SF1">
    <property type="entry name" value="SODIUM_GLUTAMATE SYMPORTER"/>
    <property type="match status" value="1"/>
</dbReference>
<keyword evidence="4" id="KW-1185">Reference proteome</keyword>
<keyword evidence="1" id="KW-0406">Ion transport</keyword>
<dbReference type="AlphaFoldDB" id="A0A4V2SCP4"/>
<dbReference type="NCBIfam" id="TIGR00210">
    <property type="entry name" value="gltS"/>
    <property type="match status" value="1"/>
</dbReference>
<dbReference type="GO" id="GO:0005886">
    <property type="term" value="C:plasma membrane"/>
    <property type="evidence" value="ECO:0007669"/>
    <property type="project" value="UniProtKB-SubCell"/>
</dbReference>
<feature type="transmembrane region" description="Helical" evidence="1">
    <location>
        <begin position="154"/>
        <end position="176"/>
    </location>
</feature>
<evidence type="ECO:0000313" key="3">
    <source>
        <dbReference type="EMBL" id="TCO80080.1"/>
    </source>
</evidence>
<feature type="transmembrane region" description="Helical" evidence="1">
    <location>
        <begin position="36"/>
        <end position="53"/>
    </location>
</feature>
<dbReference type="HAMAP" id="MF_02062">
    <property type="entry name" value="GltS"/>
    <property type="match status" value="1"/>
</dbReference>
<keyword evidence="1" id="KW-0813">Transport</keyword>
<dbReference type="EMBL" id="SLWV01000001">
    <property type="protein sequence ID" value="TCO80080.1"/>
    <property type="molecule type" value="Genomic_DNA"/>
</dbReference>
<dbReference type="OrthoDB" id="4921038at2"/>
<feature type="transmembrane region" description="Helical" evidence="1">
    <location>
        <begin position="6"/>
        <end position="24"/>
    </location>
</feature>
<dbReference type="PANTHER" id="PTHR36178">
    <property type="entry name" value="SLR0625 PROTEIN"/>
    <property type="match status" value="1"/>
</dbReference>
<evidence type="ECO:0000313" key="4">
    <source>
        <dbReference type="Proteomes" id="UP000294919"/>
    </source>
</evidence>
<organism evidence="3 4">
    <name type="scientific">Marinisporobacter balticus</name>
    <dbReference type="NCBI Taxonomy" id="2018667"/>
    <lineage>
        <taxon>Bacteria</taxon>
        <taxon>Bacillati</taxon>
        <taxon>Bacillota</taxon>
        <taxon>Clostridia</taxon>
        <taxon>Peptostreptococcales</taxon>
        <taxon>Thermotaleaceae</taxon>
        <taxon>Marinisporobacter</taxon>
    </lineage>
</organism>
<comment type="caution">
    <text evidence="3">The sequence shown here is derived from an EMBL/GenBank/DDBJ whole genome shotgun (WGS) entry which is preliminary data.</text>
</comment>
<keyword evidence="1" id="KW-0472">Membrane</keyword>